<accession>A0A382XRW0</accession>
<reference evidence="1" key="1">
    <citation type="submission" date="2018-05" db="EMBL/GenBank/DDBJ databases">
        <authorList>
            <person name="Lanie J.A."/>
            <person name="Ng W.-L."/>
            <person name="Kazmierczak K.M."/>
            <person name="Andrzejewski T.M."/>
            <person name="Davidsen T.M."/>
            <person name="Wayne K.J."/>
            <person name="Tettelin H."/>
            <person name="Glass J.I."/>
            <person name="Rusch D."/>
            <person name="Podicherti R."/>
            <person name="Tsui H.-C.T."/>
            <person name="Winkler M.E."/>
        </authorList>
    </citation>
    <scope>NUCLEOTIDE SEQUENCE</scope>
</reference>
<dbReference type="EMBL" id="UINC01169702">
    <property type="protein sequence ID" value="SVD73375.1"/>
    <property type="molecule type" value="Genomic_DNA"/>
</dbReference>
<proteinExistence type="predicted"/>
<gene>
    <name evidence="1" type="ORF">METZ01_LOCUS426229</name>
</gene>
<feature type="non-terminal residue" evidence="1">
    <location>
        <position position="101"/>
    </location>
</feature>
<sequence length="101" mass="11472">MRAWSLSMLVLPVMITSLLRAEELPPVAPGDWPMYNLDVLGWRYNAAEKSLSPDNARKLEEKWRFPPRGSKEFVGAIHATPIVVNGHVYFGTMVKPAFYKL</sequence>
<evidence type="ECO:0008006" key="2">
    <source>
        <dbReference type="Google" id="ProtNLM"/>
    </source>
</evidence>
<organism evidence="1">
    <name type="scientific">marine metagenome</name>
    <dbReference type="NCBI Taxonomy" id="408172"/>
    <lineage>
        <taxon>unclassified sequences</taxon>
        <taxon>metagenomes</taxon>
        <taxon>ecological metagenomes</taxon>
    </lineage>
</organism>
<dbReference type="SUPFAM" id="SSF50998">
    <property type="entry name" value="Quinoprotein alcohol dehydrogenase-like"/>
    <property type="match status" value="1"/>
</dbReference>
<dbReference type="Gene3D" id="2.140.10.10">
    <property type="entry name" value="Quinoprotein alcohol dehydrogenase-like superfamily"/>
    <property type="match status" value="1"/>
</dbReference>
<name>A0A382XRW0_9ZZZZ</name>
<protein>
    <recommendedName>
        <fullName evidence="2">PQQ-dependent dehydrogenase, methanol/ethanol family</fullName>
    </recommendedName>
</protein>
<evidence type="ECO:0000313" key="1">
    <source>
        <dbReference type="EMBL" id="SVD73375.1"/>
    </source>
</evidence>
<dbReference type="AlphaFoldDB" id="A0A382XRW0"/>
<dbReference type="InterPro" id="IPR011047">
    <property type="entry name" value="Quinoprotein_ADH-like_sf"/>
</dbReference>